<evidence type="ECO:0000313" key="4">
    <source>
        <dbReference type="Proteomes" id="UP001190926"/>
    </source>
</evidence>
<evidence type="ECO:0000313" key="3">
    <source>
        <dbReference type="EMBL" id="KAH6828142.1"/>
    </source>
</evidence>
<organism evidence="3 4">
    <name type="scientific">Perilla frutescens var. hirtella</name>
    <name type="common">Perilla citriodora</name>
    <name type="synonym">Perilla setoyensis</name>
    <dbReference type="NCBI Taxonomy" id="608512"/>
    <lineage>
        <taxon>Eukaryota</taxon>
        <taxon>Viridiplantae</taxon>
        <taxon>Streptophyta</taxon>
        <taxon>Embryophyta</taxon>
        <taxon>Tracheophyta</taxon>
        <taxon>Spermatophyta</taxon>
        <taxon>Magnoliopsida</taxon>
        <taxon>eudicotyledons</taxon>
        <taxon>Gunneridae</taxon>
        <taxon>Pentapetalae</taxon>
        <taxon>asterids</taxon>
        <taxon>lamiids</taxon>
        <taxon>Lamiales</taxon>
        <taxon>Lamiaceae</taxon>
        <taxon>Nepetoideae</taxon>
        <taxon>Elsholtzieae</taxon>
        <taxon>Perilla</taxon>
    </lineage>
</organism>
<keyword evidence="2" id="KW-0472">Membrane</keyword>
<accession>A0AAD4J6S3</accession>
<proteinExistence type="predicted"/>
<feature type="region of interest" description="Disordered" evidence="1">
    <location>
        <begin position="248"/>
        <end position="268"/>
    </location>
</feature>
<dbReference type="AlphaFoldDB" id="A0AAD4J6S3"/>
<protein>
    <submittedName>
        <fullName evidence="3">Uncharacterized protein</fullName>
    </submittedName>
</protein>
<evidence type="ECO:0000256" key="1">
    <source>
        <dbReference type="SAM" id="MobiDB-lite"/>
    </source>
</evidence>
<keyword evidence="2" id="KW-0812">Transmembrane</keyword>
<reference evidence="3 4" key="1">
    <citation type="journal article" date="2021" name="Nat. Commun.">
        <title>Incipient diploidization of the medicinal plant Perilla within 10,000 years.</title>
        <authorList>
            <person name="Zhang Y."/>
            <person name="Shen Q."/>
            <person name="Leng L."/>
            <person name="Zhang D."/>
            <person name="Chen S."/>
            <person name="Shi Y."/>
            <person name="Ning Z."/>
            <person name="Chen S."/>
        </authorList>
    </citation>
    <scope>NUCLEOTIDE SEQUENCE [LARGE SCALE GENOMIC DNA]</scope>
    <source>
        <strain evidence="4">cv. PC099</strain>
    </source>
</reference>
<dbReference type="PANTHER" id="PTHR33868:SF18">
    <property type="entry name" value="TRANSMEMBRANE PROTEIN"/>
    <property type="match status" value="1"/>
</dbReference>
<dbReference type="PANTHER" id="PTHR33868">
    <property type="entry name" value="EXPRESSED PROTEIN"/>
    <property type="match status" value="1"/>
</dbReference>
<comment type="caution">
    <text evidence="3">The sequence shown here is derived from an EMBL/GenBank/DDBJ whole genome shotgun (WGS) entry which is preliminary data.</text>
</comment>
<keyword evidence="4" id="KW-1185">Reference proteome</keyword>
<dbReference type="EMBL" id="SDAM02000131">
    <property type="protein sequence ID" value="KAH6828142.1"/>
    <property type="molecule type" value="Genomic_DNA"/>
</dbReference>
<sequence length="412" mass="45971">MSSPKSDTSGKFSESVGSYSFIHDRKPRNGNSSSPDFVADAKRWLNHHGLEKGYSLDQLNVLDTDAKLFAANYLNGNAKTDGENKIIEGYCNPDSKNDPAFCSDPLKYFFSHCKSNGDGWFLGFESAINDNYLLPNAHPAGLDSFNCFPFEQPEKLCSDLDSHWIGVKKIVPWWHAVDKDDLAAPLTSQTSSHHNKNCDHPVVQSMHVEKVSENCIYCFDQYEEKMMDKETKSPGKQGLTELLLQESDRSCSSKDGDNAAKVGSSDARVPNGDISRGELLEALCHSQTRAREAEKLAQEACDEKDRVIDLFFQQASSLFAYRQWLRILQLETLCLHLRSKDHITCFAPPYLLPWAKSKGVNLRKNRLRAAKNKADKQSCNICKCALAFAIGLGLAGAGLLLGWTIGWLFPSF</sequence>
<gene>
    <name evidence="3" type="ORF">C2S53_015092</name>
</gene>
<name>A0AAD4J6S3_PERFH</name>
<keyword evidence="2" id="KW-1133">Transmembrane helix</keyword>
<dbReference type="Proteomes" id="UP001190926">
    <property type="component" value="Unassembled WGS sequence"/>
</dbReference>
<feature type="compositionally biased region" description="Basic and acidic residues" evidence="1">
    <location>
        <begin position="248"/>
        <end position="258"/>
    </location>
</feature>
<feature type="transmembrane region" description="Helical" evidence="2">
    <location>
        <begin position="385"/>
        <end position="409"/>
    </location>
</feature>
<evidence type="ECO:0000256" key="2">
    <source>
        <dbReference type="SAM" id="Phobius"/>
    </source>
</evidence>